<dbReference type="Gene3D" id="1.10.287.470">
    <property type="entry name" value="Helix hairpin bin"/>
    <property type="match status" value="1"/>
</dbReference>
<dbReference type="RefSeq" id="WP_238895523.1">
    <property type="nucleotide sequence ID" value="NZ_JAKOGG010000003.1"/>
</dbReference>
<evidence type="ECO:0000259" key="4">
    <source>
        <dbReference type="Pfam" id="PF25963"/>
    </source>
</evidence>
<feature type="domain" description="Multidrug resistance protein MdtA-like barrel-sandwich hybrid" evidence="3">
    <location>
        <begin position="50"/>
        <end position="243"/>
    </location>
</feature>
<evidence type="ECO:0000313" key="6">
    <source>
        <dbReference type="Proteomes" id="UP001201549"/>
    </source>
</evidence>
<dbReference type="Proteomes" id="UP001201549">
    <property type="component" value="Unassembled WGS sequence"/>
</dbReference>
<dbReference type="EMBL" id="JAKOGG010000003">
    <property type="protein sequence ID" value="MCS4556120.1"/>
    <property type="molecule type" value="Genomic_DNA"/>
</dbReference>
<dbReference type="Pfam" id="PF25963">
    <property type="entry name" value="Beta-barrel_AAEA"/>
    <property type="match status" value="1"/>
</dbReference>
<dbReference type="PANTHER" id="PTHR30386:SF24">
    <property type="entry name" value="MULTIDRUG RESISTANCE EFFLUX PUMP"/>
    <property type="match status" value="1"/>
</dbReference>
<dbReference type="PRINTS" id="PR01490">
    <property type="entry name" value="RTXTOXIND"/>
</dbReference>
<evidence type="ECO:0000313" key="5">
    <source>
        <dbReference type="EMBL" id="MCS4556120.1"/>
    </source>
</evidence>
<dbReference type="Gene3D" id="2.40.50.100">
    <property type="match status" value="1"/>
</dbReference>
<comment type="caution">
    <text evidence="5">The sequence shown here is derived from an EMBL/GenBank/DDBJ whole genome shotgun (WGS) entry which is preliminary data.</text>
</comment>
<keyword evidence="6" id="KW-1185">Reference proteome</keyword>
<dbReference type="Pfam" id="PF25917">
    <property type="entry name" value="BSH_RND"/>
    <property type="match status" value="1"/>
</dbReference>
<sequence length="347" mass="37521">MNTEQQKKNYTPLLFAALAITTLVGGCVYTDDGDNQTTNDAFVNADFTWIAPKVSGLVEEVLVADNQQVKAGQVLARIDSQEYSAELRAAESKVSISEADVLNAAALLKKQHAEIRQVQAKIESNIADVDFADHELERYQNLARRGAGTVQFSQQALTSQMKANAQLQNSRAELEAANTQIEVLAAAHQSAIAELAHAKALLEKAKLNLSYTELVAPFDGVVGRRTVRKGAFVQPGETLMAVVPINRFYVTANFREVQLTKVHPGQIAEIAVDTFPDQKLYGKVDSIAPATGVTFATIAPDNATGNFTKVVQRIPVKIVFDASQPLAAKLKVGMSVEASITIDTTPR</sequence>
<dbReference type="SUPFAM" id="SSF111369">
    <property type="entry name" value="HlyD-like secretion proteins"/>
    <property type="match status" value="2"/>
</dbReference>
<dbReference type="InterPro" id="IPR050739">
    <property type="entry name" value="MFP"/>
</dbReference>
<comment type="similarity">
    <text evidence="1">Belongs to the membrane fusion protein (MFP) (TC 8.A.1) family.</text>
</comment>
<accession>A0ABT2FIH0</accession>
<name>A0ABT2FIH0_9GAMM</name>
<protein>
    <submittedName>
        <fullName evidence="5">HlyD family secretion protein</fullName>
    </submittedName>
</protein>
<organism evidence="5 6">
    <name type="scientific">Shewanella electrica</name>
    <dbReference type="NCBI Taxonomy" id="515560"/>
    <lineage>
        <taxon>Bacteria</taxon>
        <taxon>Pseudomonadati</taxon>
        <taxon>Pseudomonadota</taxon>
        <taxon>Gammaproteobacteria</taxon>
        <taxon>Alteromonadales</taxon>
        <taxon>Shewanellaceae</taxon>
        <taxon>Shewanella</taxon>
    </lineage>
</organism>
<dbReference type="InterPro" id="IPR058625">
    <property type="entry name" value="MdtA-like_BSH"/>
</dbReference>
<dbReference type="Gene3D" id="2.40.30.170">
    <property type="match status" value="1"/>
</dbReference>
<evidence type="ECO:0000256" key="1">
    <source>
        <dbReference type="ARBA" id="ARBA00009477"/>
    </source>
</evidence>
<reference evidence="5 6" key="1">
    <citation type="submission" date="2022-02" db="EMBL/GenBank/DDBJ databases">
        <authorList>
            <person name="Zhuang L."/>
        </authorList>
    </citation>
    <scope>NUCLEOTIDE SEQUENCE [LARGE SCALE GENOMIC DNA]</scope>
    <source>
        <strain evidence="5 6">C32</strain>
    </source>
</reference>
<keyword evidence="2" id="KW-0175">Coiled coil</keyword>
<feature type="coiled-coil region" evidence="2">
    <location>
        <begin position="157"/>
        <end position="208"/>
    </location>
</feature>
<reference evidence="6" key="2">
    <citation type="submission" date="2023-07" db="EMBL/GenBank/DDBJ databases">
        <title>Shewanella mangrovi sp. nov., an acetaldehyde- degrading bacterium isolated from mangrove sediment.</title>
        <authorList>
            <person name="Liu Y."/>
        </authorList>
    </citation>
    <scope>NUCLEOTIDE SEQUENCE [LARGE SCALE GENOMIC DNA]</scope>
    <source>
        <strain evidence="6">C32</strain>
    </source>
</reference>
<dbReference type="PROSITE" id="PS51257">
    <property type="entry name" value="PROKAR_LIPOPROTEIN"/>
    <property type="match status" value="1"/>
</dbReference>
<gene>
    <name evidence="5" type="ORF">L9G74_06695</name>
</gene>
<dbReference type="InterPro" id="IPR058634">
    <property type="entry name" value="AaeA-lik-b-barrel"/>
</dbReference>
<proteinExistence type="inferred from homology"/>
<evidence type="ECO:0000256" key="2">
    <source>
        <dbReference type="SAM" id="Coils"/>
    </source>
</evidence>
<evidence type="ECO:0000259" key="3">
    <source>
        <dbReference type="Pfam" id="PF25917"/>
    </source>
</evidence>
<dbReference type="PANTHER" id="PTHR30386">
    <property type="entry name" value="MEMBRANE FUSION SUBUNIT OF EMRAB-TOLC MULTIDRUG EFFLUX PUMP"/>
    <property type="match status" value="1"/>
</dbReference>
<feature type="domain" description="p-hydroxybenzoic acid efflux pump subunit AaeA-like beta-barrel" evidence="4">
    <location>
        <begin position="248"/>
        <end position="335"/>
    </location>
</feature>